<dbReference type="eggNOG" id="ENOG5030YDW">
    <property type="taxonomic scope" value="Bacteria"/>
</dbReference>
<organism evidence="2 3">
    <name type="scientific">Oxalobacter formigenes OXCC13</name>
    <dbReference type="NCBI Taxonomy" id="556269"/>
    <lineage>
        <taxon>Bacteria</taxon>
        <taxon>Pseudomonadati</taxon>
        <taxon>Pseudomonadota</taxon>
        <taxon>Betaproteobacteria</taxon>
        <taxon>Burkholderiales</taxon>
        <taxon>Oxalobacteraceae</taxon>
        <taxon>Oxalobacter</taxon>
    </lineage>
</organism>
<gene>
    <name evidence="2" type="ORF">OFBG_01062</name>
</gene>
<dbReference type="AlphaFoldDB" id="C3XA08"/>
<evidence type="ECO:0000313" key="2">
    <source>
        <dbReference type="EMBL" id="EEO30034.1"/>
    </source>
</evidence>
<evidence type="ECO:0000256" key="1">
    <source>
        <dbReference type="SAM" id="SignalP"/>
    </source>
</evidence>
<evidence type="ECO:0000313" key="3">
    <source>
        <dbReference type="Proteomes" id="UP000005089"/>
    </source>
</evidence>
<name>C3XA08_OXAFO</name>
<keyword evidence="1" id="KW-0732">Signal</keyword>
<dbReference type="HOGENOM" id="CLU_142714_0_0_4"/>
<dbReference type="STRING" id="847.BRW83_1084"/>
<reference evidence="2 3" key="1">
    <citation type="submission" date="2009-02" db="EMBL/GenBank/DDBJ databases">
        <title>The Genome Sequence of Oxalobacter formigenes OXCC13.</title>
        <authorList>
            <consortium name="The Broad Institute Genome Sequencing Platform"/>
            <person name="Ward D."/>
            <person name="Young S.K."/>
            <person name="Kodira C.D."/>
            <person name="Zeng Q."/>
            <person name="Koehrsen M."/>
            <person name="Alvarado L."/>
            <person name="Berlin A."/>
            <person name="Borenstein D."/>
            <person name="Chen Z."/>
            <person name="Engels R."/>
            <person name="Freedman E."/>
            <person name="Gellesch M."/>
            <person name="Goldberg J."/>
            <person name="Griggs A."/>
            <person name="Gujja S."/>
            <person name="Heiman D."/>
            <person name="Hepburn T."/>
            <person name="Howarth C."/>
            <person name="Jen D."/>
            <person name="Larson L."/>
            <person name="Lewis B."/>
            <person name="Mehta T."/>
            <person name="Park D."/>
            <person name="Pearson M."/>
            <person name="Roberts A."/>
            <person name="Saif S."/>
            <person name="Shea T."/>
            <person name="Shenoy N."/>
            <person name="Sisk P."/>
            <person name="Stolte C."/>
            <person name="Sykes S."/>
            <person name="Walk T."/>
            <person name="White J."/>
            <person name="Yandava C."/>
            <person name="Allison M.J."/>
            <person name="Lander E."/>
            <person name="Nusbaum C."/>
            <person name="Galagan J."/>
            <person name="Birren B."/>
        </authorList>
    </citation>
    <scope>NUCLEOTIDE SEQUENCE [LARGE SCALE GENOMIC DNA]</scope>
    <source>
        <strain evidence="2 3">OXCC13</strain>
    </source>
</reference>
<feature type="chain" id="PRO_5002934240" evidence="1">
    <location>
        <begin position="24"/>
        <end position="156"/>
    </location>
</feature>
<accession>C3XA08</accession>
<sequence length="156" mass="16506">MAMKTKITTAILAGCLLSGSAFAGDYATALGKCLYDNTNATDKTTLTQWAFVSLGKTSAAKSVVTIPAAKTNAVDQQAQKLVTRLVTTSCRKEAAQVALHESTSGLQDAVVALSSRMIADQLKSQTKNTFSNSLLTSEQSEQLIEAGKALQNLFQK</sequence>
<keyword evidence="3" id="KW-1185">Reference proteome</keyword>
<dbReference type="Proteomes" id="UP000005089">
    <property type="component" value="Unassembled WGS sequence"/>
</dbReference>
<protein>
    <submittedName>
        <fullName evidence="2">Uncharacterized protein</fullName>
    </submittedName>
</protein>
<dbReference type="EMBL" id="GG658170">
    <property type="protein sequence ID" value="EEO30034.1"/>
    <property type="molecule type" value="Genomic_DNA"/>
</dbReference>
<proteinExistence type="predicted"/>
<feature type="signal peptide" evidence="1">
    <location>
        <begin position="1"/>
        <end position="23"/>
    </location>
</feature>